<feature type="domain" description="Glutamine amidotransferase" evidence="12">
    <location>
        <begin position="4"/>
        <end position="201"/>
    </location>
</feature>
<proteinExistence type="inferred from homology"/>
<evidence type="ECO:0000256" key="11">
    <source>
        <dbReference type="PIRSR" id="PIRSR000495-1"/>
    </source>
</evidence>
<evidence type="ECO:0000259" key="12">
    <source>
        <dbReference type="Pfam" id="PF00117"/>
    </source>
</evidence>
<keyword evidence="10" id="KW-0963">Cytoplasm</keyword>
<dbReference type="HAMAP" id="MF_00278">
    <property type="entry name" value="HisH"/>
    <property type="match status" value="1"/>
</dbReference>
<dbReference type="PANTHER" id="PTHR42701">
    <property type="entry name" value="IMIDAZOLE GLYCEROL PHOSPHATE SYNTHASE SUBUNIT HISH"/>
    <property type="match status" value="1"/>
</dbReference>
<keyword evidence="7 10" id="KW-0456">Lyase</keyword>
<protein>
    <recommendedName>
        <fullName evidence="10">Imidazole glycerol phosphate synthase subunit HisH</fullName>
        <ecNumber evidence="10">4.3.2.10</ecNumber>
    </recommendedName>
    <alternativeName>
        <fullName evidence="10">IGP synthase glutaminase subunit</fullName>
        <ecNumber evidence="10">3.5.1.2</ecNumber>
    </alternativeName>
    <alternativeName>
        <fullName evidence="10">IGP synthase subunit HisH</fullName>
    </alternativeName>
    <alternativeName>
        <fullName evidence="10">ImGP synthase subunit HisH</fullName>
        <shortName evidence="10">IGPS subunit HisH</shortName>
    </alternativeName>
</protein>
<accession>A0A6H2DMY8</accession>
<dbReference type="RefSeq" id="WP_168819995.1">
    <property type="nucleotide sequence ID" value="NZ_CP051217.1"/>
</dbReference>
<dbReference type="Proteomes" id="UP000501600">
    <property type="component" value="Chromosome"/>
</dbReference>
<evidence type="ECO:0000256" key="8">
    <source>
        <dbReference type="ARBA" id="ARBA00047838"/>
    </source>
</evidence>
<name>A0A6H2DMY8_9SPHN</name>
<evidence type="ECO:0000256" key="2">
    <source>
        <dbReference type="ARBA" id="ARBA00011152"/>
    </source>
</evidence>
<organism evidence="13 14">
    <name type="scientific">Parasphingorhabdus halotolerans</name>
    <dbReference type="NCBI Taxonomy" id="2725558"/>
    <lineage>
        <taxon>Bacteria</taxon>
        <taxon>Pseudomonadati</taxon>
        <taxon>Pseudomonadota</taxon>
        <taxon>Alphaproteobacteria</taxon>
        <taxon>Sphingomonadales</taxon>
        <taxon>Sphingomonadaceae</taxon>
        <taxon>Parasphingorhabdus</taxon>
    </lineage>
</organism>
<evidence type="ECO:0000313" key="13">
    <source>
        <dbReference type="EMBL" id="QJB69750.1"/>
    </source>
</evidence>
<dbReference type="Gene3D" id="3.40.50.880">
    <property type="match status" value="1"/>
</dbReference>
<evidence type="ECO:0000313" key="14">
    <source>
        <dbReference type="Proteomes" id="UP000501600"/>
    </source>
</evidence>
<reference evidence="13 14" key="1">
    <citation type="submission" date="2020-04" db="EMBL/GenBank/DDBJ databases">
        <title>Genome sequence for Sphingorhabdus sp. strain M1.</title>
        <authorList>
            <person name="Park S.-J."/>
        </authorList>
    </citation>
    <scope>NUCLEOTIDE SEQUENCE [LARGE SCALE GENOMIC DNA]</scope>
    <source>
        <strain evidence="13 14">JK6</strain>
    </source>
</reference>
<dbReference type="EMBL" id="CP051217">
    <property type="protein sequence ID" value="QJB69750.1"/>
    <property type="molecule type" value="Genomic_DNA"/>
</dbReference>
<dbReference type="EC" id="4.3.2.10" evidence="10"/>
<evidence type="ECO:0000256" key="9">
    <source>
        <dbReference type="ARBA" id="ARBA00049534"/>
    </source>
</evidence>
<feature type="active site" evidence="10 11">
    <location>
        <position position="186"/>
    </location>
</feature>
<evidence type="ECO:0000256" key="4">
    <source>
        <dbReference type="ARBA" id="ARBA00022801"/>
    </source>
</evidence>
<keyword evidence="5 10" id="KW-0315">Glutamine amidotransferase</keyword>
<dbReference type="GO" id="GO:0000107">
    <property type="term" value="F:imidazoleglycerol-phosphate synthase activity"/>
    <property type="evidence" value="ECO:0007669"/>
    <property type="project" value="UniProtKB-UniRule"/>
</dbReference>
<comment type="subcellular location">
    <subcellularLocation>
        <location evidence="10">Cytoplasm</location>
    </subcellularLocation>
</comment>
<comment type="subunit">
    <text evidence="2 10">Heterodimer of HisH and HisF.</text>
</comment>
<dbReference type="GO" id="GO:0005737">
    <property type="term" value="C:cytoplasm"/>
    <property type="evidence" value="ECO:0007669"/>
    <property type="project" value="UniProtKB-SubCell"/>
</dbReference>
<dbReference type="InterPro" id="IPR029062">
    <property type="entry name" value="Class_I_gatase-like"/>
</dbReference>
<keyword evidence="4 10" id="KW-0378">Hydrolase</keyword>
<dbReference type="PANTHER" id="PTHR42701:SF1">
    <property type="entry name" value="IMIDAZOLE GLYCEROL PHOSPHATE SYNTHASE SUBUNIT HISH"/>
    <property type="match status" value="1"/>
</dbReference>
<dbReference type="GO" id="GO:0000105">
    <property type="term" value="P:L-histidine biosynthetic process"/>
    <property type="evidence" value="ECO:0007669"/>
    <property type="project" value="UniProtKB-UniRule"/>
</dbReference>
<evidence type="ECO:0000256" key="6">
    <source>
        <dbReference type="ARBA" id="ARBA00023102"/>
    </source>
</evidence>
<dbReference type="UniPathway" id="UPA00031">
    <property type="reaction ID" value="UER00010"/>
</dbReference>
<dbReference type="KEGG" id="phao:HF685_11075"/>
<dbReference type="GO" id="GO:0004359">
    <property type="term" value="F:glutaminase activity"/>
    <property type="evidence" value="ECO:0007669"/>
    <property type="project" value="UniProtKB-EC"/>
</dbReference>
<dbReference type="InterPro" id="IPR010139">
    <property type="entry name" value="Imidazole-glycPsynth_HisH"/>
</dbReference>
<dbReference type="PIRSF" id="PIRSF000495">
    <property type="entry name" value="Amidotransf_hisH"/>
    <property type="match status" value="1"/>
</dbReference>
<dbReference type="Pfam" id="PF00117">
    <property type="entry name" value="GATase"/>
    <property type="match status" value="1"/>
</dbReference>
<feature type="active site" evidence="10 11">
    <location>
        <position position="188"/>
    </location>
</feature>
<evidence type="ECO:0000256" key="10">
    <source>
        <dbReference type="HAMAP-Rule" id="MF_00278"/>
    </source>
</evidence>
<feature type="active site" description="Nucleophile" evidence="10 11">
    <location>
        <position position="80"/>
    </location>
</feature>
<evidence type="ECO:0000256" key="3">
    <source>
        <dbReference type="ARBA" id="ARBA00022605"/>
    </source>
</evidence>
<dbReference type="NCBIfam" id="TIGR01855">
    <property type="entry name" value="IMP_synth_hisH"/>
    <property type="match status" value="1"/>
</dbReference>
<dbReference type="EC" id="3.5.1.2" evidence="10"/>
<keyword evidence="6 10" id="KW-0368">Histidine biosynthesis</keyword>
<dbReference type="CDD" id="cd01748">
    <property type="entry name" value="GATase1_IGP_Synthase"/>
    <property type="match status" value="1"/>
</dbReference>
<comment type="function">
    <text evidence="10">IGPS catalyzes the conversion of PRFAR and glutamine to IGP, AICAR and glutamate. The HisH subunit catalyzes the hydrolysis of glutamine to glutamate and ammonia as part of the synthesis of IGP and AICAR. The resulting ammonia molecule is channeled to the active site of HisF.</text>
</comment>
<evidence type="ECO:0000256" key="1">
    <source>
        <dbReference type="ARBA" id="ARBA00005091"/>
    </source>
</evidence>
<dbReference type="InterPro" id="IPR017926">
    <property type="entry name" value="GATASE"/>
</dbReference>
<dbReference type="PROSITE" id="PS51273">
    <property type="entry name" value="GATASE_TYPE_1"/>
    <property type="match status" value="1"/>
</dbReference>
<dbReference type="AlphaFoldDB" id="A0A6H2DMY8"/>
<evidence type="ECO:0000256" key="5">
    <source>
        <dbReference type="ARBA" id="ARBA00022962"/>
    </source>
</evidence>
<evidence type="ECO:0000256" key="7">
    <source>
        <dbReference type="ARBA" id="ARBA00023239"/>
    </source>
</evidence>
<comment type="catalytic activity">
    <reaction evidence="8 10">
        <text>5-[(5-phospho-1-deoxy-D-ribulos-1-ylimino)methylamino]-1-(5-phospho-beta-D-ribosyl)imidazole-4-carboxamide + L-glutamine = D-erythro-1-(imidazol-4-yl)glycerol 3-phosphate + 5-amino-1-(5-phospho-beta-D-ribosyl)imidazole-4-carboxamide + L-glutamate + H(+)</text>
        <dbReference type="Rhea" id="RHEA:24793"/>
        <dbReference type="ChEBI" id="CHEBI:15378"/>
        <dbReference type="ChEBI" id="CHEBI:29985"/>
        <dbReference type="ChEBI" id="CHEBI:58278"/>
        <dbReference type="ChEBI" id="CHEBI:58359"/>
        <dbReference type="ChEBI" id="CHEBI:58475"/>
        <dbReference type="ChEBI" id="CHEBI:58525"/>
        <dbReference type="EC" id="4.3.2.10"/>
    </reaction>
</comment>
<comment type="pathway">
    <text evidence="1 10">Amino-acid biosynthesis; L-histidine biosynthesis; L-histidine from 5-phospho-alpha-D-ribose 1-diphosphate: step 5/9.</text>
</comment>
<sequence length="207" mass="22640">MISIVDYGLGNVQAFANVYKRLGIEACVVSSAEELENAKGIILPGVGAFDHAVKMLAESGFRPMLEELVVKREVPVLGICVGMQLLANGSDEGDLQGLGWVPGQVRNLKTNPDFGNDPLPHMGWNDVHATKASPLMRNLESDARFYFLHSYYFESATSDTALATVNYGFNFTAMVNLKNVYGVQCHPEKSHRWGAQLLKNFAEIGGC</sequence>
<dbReference type="GO" id="GO:0016829">
    <property type="term" value="F:lyase activity"/>
    <property type="evidence" value="ECO:0007669"/>
    <property type="project" value="UniProtKB-KW"/>
</dbReference>
<dbReference type="SUPFAM" id="SSF52317">
    <property type="entry name" value="Class I glutamine amidotransferase-like"/>
    <property type="match status" value="1"/>
</dbReference>
<comment type="catalytic activity">
    <reaction evidence="9 10">
        <text>L-glutamine + H2O = L-glutamate + NH4(+)</text>
        <dbReference type="Rhea" id="RHEA:15889"/>
        <dbReference type="ChEBI" id="CHEBI:15377"/>
        <dbReference type="ChEBI" id="CHEBI:28938"/>
        <dbReference type="ChEBI" id="CHEBI:29985"/>
        <dbReference type="ChEBI" id="CHEBI:58359"/>
        <dbReference type="EC" id="3.5.1.2"/>
    </reaction>
</comment>
<gene>
    <name evidence="10 13" type="primary">hisH</name>
    <name evidence="13" type="ORF">HF685_11075</name>
</gene>
<keyword evidence="3 10" id="KW-0028">Amino-acid biosynthesis</keyword>
<keyword evidence="14" id="KW-1185">Reference proteome</keyword>